<dbReference type="Pfam" id="PF05368">
    <property type="entry name" value="NmrA"/>
    <property type="match status" value="1"/>
</dbReference>
<reference evidence="4" key="1">
    <citation type="submission" date="2020-05" db="EMBL/GenBank/DDBJ databases">
        <title>Mycena genomes resolve the evolution of fungal bioluminescence.</title>
        <authorList>
            <person name="Tsai I.J."/>
        </authorList>
    </citation>
    <scope>NUCLEOTIDE SEQUENCE</scope>
    <source>
        <strain evidence="4">CCC161011</strain>
    </source>
</reference>
<evidence type="ECO:0000313" key="4">
    <source>
        <dbReference type="EMBL" id="KAF7330421.1"/>
    </source>
</evidence>
<name>A0A8H6WXS9_9AGAR</name>
<evidence type="ECO:0000256" key="2">
    <source>
        <dbReference type="ARBA" id="ARBA00023002"/>
    </source>
</evidence>
<keyword evidence="5" id="KW-1185">Reference proteome</keyword>
<dbReference type="AlphaFoldDB" id="A0A8H6WXS9"/>
<dbReference type="SUPFAM" id="SSF51735">
    <property type="entry name" value="NAD(P)-binding Rossmann-fold domains"/>
    <property type="match status" value="1"/>
</dbReference>
<dbReference type="Proteomes" id="UP000620124">
    <property type="component" value="Unassembled WGS sequence"/>
</dbReference>
<dbReference type="Gene3D" id="3.40.50.720">
    <property type="entry name" value="NAD(P)-binding Rossmann-like Domain"/>
    <property type="match status" value="1"/>
</dbReference>
<dbReference type="PANTHER" id="PTHR47706">
    <property type="entry name" value="NMRA-LIKE FAMILY PROTEIN"/>
    <property type="match status" value="1"/>
</dbReference>
<keyword evidence="1" id="KW-0521">NADP</keyword>
<evidence type="ECO:0000256" key="1">
    <source>
        <dbReference type="ARBA" id="ARBA00022857"/>
    </source>
</evidence>
<dbReference type="InterPro" id="IPR051609">
    <property type="entry name" value="NmrA/Isoflavone_reductase-like"/>
</dbReference>
<protein>
    <submittedName>
        <fullName evidence="4">NmrA domain-containing protein</fullName>
    </submittedName>
</protein>
<keyword evidence="2" id="KW-0560">Oxidoreductase</keyword>
<dbReference type="InterPro" id="IPR008030">
    <property type="entry name" value="NmrA-like"/>
</dbReference>
<comment type="caution">
    <text evidence="4">The sequence shown here is derived from an EMBL/GenBank/DDBJ whole genome shotgun (WGS) entry which is preliminary data.</text>
</comment>
<proteinExistence type="predicted"/>
<gene>
    <name evidence="4" type="ORF">MVEN_02480900</name>
</gene>
<feature type="domain" description="NmrA-like" evidence="3">
    <location>
        <begin position="7"/>
        <end position="107"/>
    </location>
</feature>
<evidence type="ECO:0000259" key="3">
    <source>
        <dbReference type="Pfam" id="PF05368"/>
    </source>
</evidence>
<dbReference type="EMBL" id="JACAZI010000033">
    <property type="protein sequence ID" value="KAF7330421.1"/>
    <property type="molecule type" value="Genomic_DNA"/>
</dbReference>
<dbReference type="InterPro" id="IPR036291">
    <property type="entry name" value="NAD(P)-bd_dom_sf"/>
</dbReference>
<dbReference type="PANTHER" id="PTHR47706:SF9">
    <property type="entry name" value="NMRA-LIKE DOMAIN-CONTAINING PROTEIN-RELATED"/>
    <property type="match status" value="1"/>
</dbReference>
<evidence type="ECO:0000313" key="5">
    <source>
        <dbReference type="Proteomes" id="UP000620124"/>
    </source>
</evidence>
<sequence>MSTYKSFAVVGAGTMGVPIINALAAKNATVVALSRPGSSAKTLPSDVQVVQVDFSDAAAVAAVLKAHEVDVVFSTISDMPASFATHRLIVDAAKLAAVKLFVPSEYGFPTEGLTQGPLAFKNELAGENNLNLSSTARKLDRLFASLLEICQSSLNADLCVLWIMNWFCVAKHLSLLQNGAFTEWIPWLVDYSSGGKFKVVGKGEASLSFTSLPDIAGVLCCLVESRMLALMNKRGLVAHVLTTLPPPELENRILRVEGERATLRDVAAQFQTSIEHVDSITGELGEGKTRLRKLADAGGGSTGWDWMMNKEGNRKQCGGECERVVAGTPVAEH</sequence>
<dbReference type="GO" id="GO:0016491">
    <property type="term" value="F:oxidoreductase activity"/>
    <property type="evidence" value="ECO:0007669"/>
    <property type="project" value="UniProtKB-KW"/>
</dbReference>
<accession>A0A8H6WXS9</accession>
<organism evidence="4 5">
    <name type="scientific">Mycena venus</name>
    <dbReference type="NCBI Taxonomy" id="2733690"/>
    <lineage>
        <taxon>Eukaryota</taxon>
        <taxon>Fungi</taxon>
        <taxon>Dikarya</taxon>
        <taxon>Basidiomycota</taxon>
        <taxon>Agaricomycotina</taxon>
        <taxon>Agaricomycetes</taxon>
        <taxon>Agaricomycetidae</taxon>
        <taxon>Agaricales</taxon>
        <taxon>Marasmiineae</taxon>
        <taxon>Mycenaceae</taxon>
        <taxon>Mycena</taxon>
    </lineage>
</organism>
<dbReference type="OrthoDB" id="5283654at2759"/>